<organism evidence="8 9">
    <name type="scientific">Stackebrandtia nassauensis (strain DSM 44728 / CIP 108903 / NRRL B-16338 / NBRC 102104 / LLR-40K-21)</name>
    <dbReference type="NCBI Taxonomy" id="446470"/>
    <lineage>
        <taxon>Bacteria</taxon>
        <taxon>Bacillati</taxon>
        <taxon>Actinomycetota</taxon>
        <taxon>Actinomycetes</taxon>
        <taxon>Glycomycetales</taxon>
        <taxon>Glycomycetaceae</taxon>
        <taxon>Stackebrandtia</taxon>
    </lineage>
</organism>
<dbReference type="KEGG" id="sna:Snas_1683"/>
<proteinExistence type="predicted"/>
<feature type="transmembrane region" description="Helical" evidence="6">
    <location>
        <begin position="369"/>
        <end position="386"/>
    </location>
</feature>
<evidence type="ECO:0000256" key="6">
    <source>
        <dbReference type="SAM" id="Phobius"/>
    </source>
</evidence>
<keyword evidence="2" id="KW-1003">Cell membrane</keyword>
<evidence type="ECO:0000313" key="8">
    <source>
        <dbReference type="EMBL" id="ADD41383.1"/>
    </source>
</evidence>
<evidence type="ECO:0000256" key="2">
    <source>
        <dbReference type="ARBA" id="ARBA00022475"/>
    </source>
</evidence>
<dbReference type="SUPFAM" id="SSF82866">
    <property type="entry name" value="Multidrug efflux transporter AcrB transmembrane domain"/>
    <property type="match status" value="2"/>
</dbReference>
<dbReference type="GO" id="GO:0005886">
    <property type="term" value="C:plasma membrane"/>
    <property type="evidence" value="ECO:0007669"/>
    <property type="project" value="UniProtKB-SubCell"/>
</dbReference>
<keyword evidence="4 6" id="KW-1133">Transmembrane helix</keyword>
<evidence type="ECO:0000256" key="1">
    <source>
        <dbReference type="ARBA" id="ARBA00004651"/>
    </source>
</evidence>
<dbReference type="HOGENOM" id="CLU_005108_5_2_11"/>
<keyword evidence="9" id="KW-1185">Reference proteome</keyword>
<keyword evidence="3 6" id="KW-0812">Transmembrane</keyword>
<dbReference type="PANTHER" id="PTHR33406">
    <property type="entry name" value="MEMBRANE PROTEIN MJ1562-RELATED"/>
    <property type="match status" value="1"/>
</dbReference>
<dbReference type="OrthoDB" id="7051771at2"/>
<feature type="transmembrane region" description="Helical" evidence="6">
    <location>
        <begin position="555"/>
        <end position="576"/>
    </location>
</feature>
<evidence type="ECO:0000256" key="4">
    <source>
        <dbReference type="ARBA" id="ARBA00022989"/>
    </source>
</evidence>
<dbReference type="PANTHER" id="PTHR33406:SF13">
    <property type="entry name" value="MEMBRANE PROTEIN YDFJ"/>
    <property type="match status" value="1"/>
</dbReference>
<dbReference type="Proteomes" id="UP000000844">
    <property type="component" value="Chromosome"/>
</dbReference>
<feature type="domain" description="Membrane transport protein MMPL" evidence="7">
    <location>
        <begin position="56"/>
        <end position="368"/>
    </location>
</feature>
<dbReference type="EMBL" id="CP001778">
    <property type="protein sequence ID" value="ADD41383.1"/>
    <property type="molecule type" value="Genomic_DNA"/>
</dbReference>
<feature type="transmembrane region" description="Helical" evidence="6">
    <location>
        <begin position="20"/>
        <end position="40"/>
    </location>
</feature>
<dbReference type="Pfam" id="PF03176">
    <property type="entry name" value="MMPL"/>
    <property type="match status" value="2"/>
</dbReference>
<dbReference type="Gene3D" id="1.20.1640.10">
    <property type="entry name" value="Multidrug efflux transporter AcrB transmembrane domain"/>
    <property type="match status" value="2"/>
</dbReference>
<feature type="transmembrane region" description="Helical" evidence="6">
    <location>
        <begin position="304"/>
        <end position="328"/>
    </location>
</feature>
<dbReference type="AlphaFoldDB" id="D3PXC0"/>
<reference evidence="8 9" key="1">
    <citation type="journal article" date="2009" name="Stand. Genomic Sci.">
        <title>Complete genome sequence of Stackebrandtia nassauensis type strain (LLR-40K-21).</title>
        <authorList>
            <person name="Munk C."/>
            <person name="Lapidus A."/>
            <person name="Copeland A."/>
            <person name="Jando M."/>
            <person name="Mayilraj S."/>
            <person name="Glavina Del Rio T."/>
            <person name="Nolan M."/>
            <person name="Chen F."/>
            <person name="Lucas S."/>
            <person name="Tice H."/>
            <person name="Cheng J.F."/>
            <person name="Han C."/>
            <person name="Detter J.C."/>
            <person name="Bruce D."/>
            <person name="Goodwin L."/>
            <person name="Chain P."/>
            <person name="Pitluck S."/>
            <person name="Goker M."/>
            <person name="Ovchinikova G."/>
            <person name="Pati A."/>
            <person name="Ivanova N."/>
            <person name="Mavromatis K."/>
            <person name="Chen A."/>
            <person name="Palaniappan K."/>
            <person name="Land M."/>
            <person name="Hauser L."/>
            <person name="Chang Y.J."/>
            <person name="Jeffries C.D."/>
            <person name="Bristow J."/>
            <person name="Eisen J.A."/>
            <person name="Markowitz V."/>
            <person name="Hugenholtz P."/>
            <person name="Kyrpides N.C."/>
            <person name="Klenk H.P."/>
        </authorList>
    </citation>
    <scope>NUCLEOTIDE SEQUENCE [LARGE SCALE GENOMIC DNA]</scope>
    <source>
        <strain evidence="9">DSM 44728 / CIP 108903 / NRRL B-16338 / NBRC 102104 / LLR-40K-21</strain>
    </source>
</reference>
<dbReference type="eggNOG" id="COG2409">
    <property type="taxonomic scope" value="Bacteria"/>
</dbReference>
<name>D3PXC0_STANL</name>
<evidence type="ECO:0000313" key="9">
    <source>
        <dbReference type="Proteomes" id="UP000000844"/>
    </source>
</evidence>
<feature type="transmembrane region" description="Helical" evidence="6">
    <location>
        <begin position="596"/>
        <end position="617"/>
    </location>
</feature>
<feature type="transmembrane region" description="Helical" evidence="6">
    <location>
        <begin position="529"/>
        <end position="548"/>
    </location>
</feature>
<feature type="transmembrane region" description="Helical" evidence="6">
    <location>
        <begin position="674"/>
        <end position="697"/>
    </location>
</feature>
<dbReference type="RefSeq" id="WP_013016954.1">
    <property type="nucleotide sequence ID" value="NC_013947.1"/>
</dbReference>
<feature type="transmembrane region" description="Helical" evidence="6">
    <location>
        <begin position="279"/>
        <end position="298"/>
    </location>
</feature>
<feature type="domain" description="Membrane transport protein MMPL" evidence="7">
    <location>
        <begin position="399"/>
        <end position="712"/>
    </location>
</feature>
<evidence type="ECO:0000256" key="5">
    <source>
        <dbReference type="ARBA" id="ARBA00023136"/>
    </source>
</evidence>
<feature type="transmembrane region" description="Helical" evidence="6">
    <location>
        <begin position="638"/>
        <end position="662"/>
    </location>
</feature>
<dbReference type="InterPro" id="IPR004869">
    <property type="entry name" value="MMPL_dom"/>
</dbReference>
<feature type="transmembrane region" description="Helical" evidence="6">
    <location>
        <begin position="232"/>
        <end position="252"/>
    </location>
</feature>
<sequence>MSGNRVKATGVARWSIRHPWWAMGLWLAFVVAASVGGGMFQVQQAEPKEIAVGESREAIELLEQADFEEPPAEIVLITADSAWDDEDAAQAAKEVTERLDDLDEVKEVLPAIGSTETDALLLPITLSGDSDVADEKLDALRAEVDAVAKDYPQLRLETAGEFSLTADIMDMVNEDLGVAGMVSIPLTLGILLLAFGAFMAAGVPLLLALTAVGSATGLWAVASQVIPDNGSAQHLILLIGLAVGVDYSLFYLKREREERQNGASHVDAVAIASATSGRAVLVSGFAVLVSMAGLYLAGDAIFNALATASVLVVAVAVLGSITVLPAVLTKLGRAVDRPRVPLLWRLSNSGGSPKVWPRLLRPALRFPKTTLLLTLVAMAALAWPAMDLELKNSSLDDFPDDTVVAKTYDRVVDAFPEQGNSHQIVVRADADDAGAVRDALTELAADVRDDDLFSAENVVPPSTSDDDTVTKMNLAIPYSDSDPEAKESLDLLRDKLVPDALADVSGAKAVVGGAVAQSYDYVDHQWDKMPLVIGFVMLLTMVMMAVAFRSVVVAVVAALLNTLSALAAFGLLVLVFQKTWATELLDFKSSGAIISWIPLFLFVILFGLSMDYHVFVVSRIREAVAGGMGTKQAIEYGLSRTAGVVSSAAIVMVFVFAVFALLRMVEMKEMGIGLAAAILIDATVVRILLLPSIMALLGRANWWPSKLSRKRPVGDFDTAPAPLAAVERTPAASGFRH</sequence>
<comment type="subcellular location">
    <subcellularLocation>
        <location evidence="1">Cell membrane</location>
        <topology evidence="1">Multi-pass membrane protein</topology>
    </subcellularLocation>
</comment>
<evidence type="ECO:0000259" key="7">
    <source>
        <dbReference type="Pfam" id="PF03176"/>
    </source>
</evidence>
<dbReference type="InterPro" id="IPR050545">
    <property type="entry name" value="Mycobact_MmpL"/>
</dbReference>
<evidence type="ECO:0000256" key="3">
    <source>
        <dbReference type="ARBA" id="ARBA00022692"/>
    </source>
</evidence>
<keyword evidence="5 6" id="KW-0472">Membrane</keyword>
<dbReference type="STRING" id="446470.Snas_1683"/>
<protein>
    <submittedName>
        <fullName evidence="8">MMPL domain protein</fullName>
    </submittedName>
</protein>
<gene>
    <name evidence="8" type="ordered locus">Snas_1683</name>
</gene>
<accession>D3PXC0</accession>